<dbReference type="InterPro" id="IPR024743">
    <property type="entry name" value="Dynein_HC_stalk"/>
</dbReference>
<dbReference type="InterPro" id="IPR026983">
    <property type="entry name" value="DHC"/>
</dbReference>
<dbReference type="Pfam" id="PF18199">
    <property type="entry name" value="Dynein_C"/>
    <property type="match status" value="1"/>
</dbReference>
<organism evidence="19 20">
    <name type="scientific">Batrachochytrium salamandrivorans</name>
    <dbReference type="NCBI Taxonomy" id="1357716"/>
    <lineage>
        <taxon>Eukaryota</taxon>
        <taxon>Fungi</taxon>
        <taxon>Fungi incertae sedis</taxon>
        <taxon>Chytridiomycota</taxon>
        <taxon>Chytridiomycota incertae sedis</taxon>
        <taxon>Chytridiomycetes</taxon>
        <taxon>Rhizophydiales</taxon>
        <taxon>Rhizophydiales incertae sedis</taxon>
        <taxon>Batrachochytrium</taxon>
    </lineage>
</organism>
<name>A0ABQ8FF21_9FUNG</name>
<dbReference type="Gene3D" id="1.20.140.100">
    <property type="entry name" value="Dynein heavy chain, N-terminal domain 2"/>
    <property type="match status" value="1"/>
</dbReference>
<evidence type="ECO:0000256" key="16">
    <source>
        <dbReference type="SAM" id="Coils"/>
    </source>
</evidence>
<feature type="region of interest" description="Disordered" evidence="17">
    <location>
        <begin position="1"/>
        <end position="69"/>
    </location>
</feature>
<dbReference type="PANTHER" id="PTHR22878">
    <property type="entry name" value="DYNEIN HEAVY CHAIN 6, AXONEMAL-LIKE-RELATED"/>
    <property type="match status" value="1"/>
</dbReference>
<evidence type="ECO:0000256" key="6">
    <source>
        <dbReference type="ARBA" id="ARBA00022701"/>
    </source>
</evidence>
<dbReference type="InterPro" id="IPR003593">
    <property type="entry name" value="AAA+_ATPase"/>
</dbReference>
<evidence type="ECO:0000256" key="3">
    <source>
        <dbReference type="ARBA" id="ARBA00011655"/>
    </source>
</evidence>
<evidence type="ECO:0000313" key="19">
    <source>
        <dbReference type="EMBL" id="KAH6597212.1"/>
    </source>
</evidence>
<keyword evidence="7" id="KW-0547">Nucleotide-binding</keyword>
<dbReference type="Pfam" id="PF08393">
    <property type="entry name" value="DHC_N2"/>
    <property type="match status" value="1"/>
</dbReference>
<dbReference type="SMART" id="SM00382">
    <property type="entry name" value="AAA"/>
    <property type="match status" value="2"/>
</dbReference>
<comment type="caution">
    <text evidence="19">The sequence shown here is derived from an EMBL/GenBank/DDBJ whole genome shotgun (WGS) entry which is preliminary data.</text>
</comment>
<dbReference type="Pfam" id="PF12777">
    <property type="entry name" value="MT"/>
    <property type="match status" value="1"/>
</dbReference>
<dbReference type="InterPro" id="IPR042222">
    <property type="entry name" value="Dynein_2_N"/>
</dbReference>
<evidence type="ECO:0000256" key="17">
    <source>
        <dbReference type="SAM" id="MobiDB-lite"/>
    </source>
</evidence>
<keyword evidence="9" id="KW-0243">Dynein</keyword>
<dbReference type="InterPro" id="IPR042228">
    <property type="entry name" value="Dynein_linker_3"/>
</dbReference>
<dbReference type="Gene3D" id="3.20.180.20">
    <property type="entry name" value="Dynein heavy chain, N-terminal domain 2"/>
    <property type="match status" value="1"/>
</dbReference>
<dbReference type="Pfam" id="PF17857">
    <property type="entry name" value="AAA_lid_1"/>
    <property type="match status" value="1"/>
</dbReference>
<accession>A0ABQ8FF21</accession>
<keyword evidence="14" id="KW-0966">Cell projection</keyword>
<dbReference type="InterPro" id="IPR035706">
    <property type="entry name" value="AAA_9"/>
</dbReference>
<evidence type="ECO:0000256" key="7">
    <source>
        <dbReference type="ARBA" id="ARBA00022741"/>
    </source>
</evidence>
<dbReference type="Gene3D" id="1.10.287.2620">
    <property type="match status" value="1"/>
</dbReference>
<feature type="coiled-coil region" evidence="16">
    <location>
        <begin position="3293"/>
        <end position="3337"/>
    </location>
</feature>
<dbReference type="Pfam" id="PF03028">
    <property type="entry name" value="Dynein_heavy"/>
    <property type="match status" value="1"/>
</dbReference>
<dbReference type="SUPFAM" id="SSF52540">
    <property type="entry name" value="P-loop containing nucleoside triphosphate hydrolases"/>
    <property type="match status" value="4"/>
</dbReference>
<dbReference type="Gene3D" id="1.20.920.30">
    <property type="match status" value="1"/>
</dbReference>
<keyword evidence="20" id="KW-1185">Reference proteome</keyword>
<protein>
    <recommendedName>
        <fullName evidence="4">Dynein heavy chain, cytoplasmic</fullName>
    </recommendedName>
    <alternativeName>
        <fullName evidence="15">Dynein heavy chain, cytosolic</fullName>
    </alternativeName>
</protein>
<dbReference type="InterPro" id="IPR042219">
    <property type="entry name" value="AAA_lid_11_sf"/>
</dbReference>
<dbReference type="Pfam" id="PF17852">
    <property type="entry name" value="Dynein_AAA_lid"/>
    <property type="match status" value="1"/>
</dbReference>
<dbReference type="Gene3D" id="1.10.472.130">
    <property type="match status" value="1"/>
</dbReference>
<dbReference type="Gene3D" id="3.40.50.300">
    <property type="entry name" value="P-loop containing nucleotide triphosphate hydrolases"/>
    <property type="match status" value="5"/>
</dbReference>
<dbReference type="Gene3D" id="1.10.8.720">
    <property type="entry name" value="Region D6 of dynein motor"/>
    <property type="match status" value="1"/>
</dbReference>
<comment type="subunit">
    <text evidence="3">Consists of at least two heavy chains and a number of intermediate and light chains.</text>
</comment>
<evidence type="ECO:0000256" key="9">
    <source>
        <dbReference type="ARBA" id="ARBA00023017"/>
    </source>
</evidence>
<feature type="domain" description="AAA+ ATPase" evidence="18">
    <location>
        <begin position="2479"/>
        <end position="2628"/>
    </location>
</feature>
<dbReference type="InterPro" id="IPR013602">
    <property type="entry name" value="Dynein_heavy_linker"/>
</dbReference>
<keyword evidence="12" id="KW-0505">Motor protein</keyword>
<dbReference type="InterPro" id="IPR043157">
    <property type="entry name" value="Dynein_AAA1S"/>
</dbReference>
<evidence type="ECO:0000256" key="15">
    <source>
        <dbReference type="ARBA" id="ARBA00033439"/>
    </source>
</evidence>
<evidence type="ECO:0000259" key="18">
    <source>
        <dbReference type="SMART" id="SM00382"/>
    </source>
</evidence>
<dbReference type="InterPro" id="IPR035699">
    <property type="entry name" value="AAA_6"/>
</dbReference>
<dbReference type="Gene3D" id="1.10.8.1220">
    <property type="match status" value="1"/>
</dbReference>
<keyword evidence="10 16" id="KW-0175">Coiled coil</keyword>
<dbReference type="Pfam" id="PF12774">
    <property type="entry name" value="AAA_6"/>
    <property type="match status" value="1"/>
</dbReference>
<evidence type="ECO:0000256" key="2">
    <source>
        <dbReference type="ARBA" id="ARBA00008887"/>
    </source>
</evidence>
<dbReference type="InterPro" id="IPR041658">
    <property type="entry name" value="AAA_lid_11"/>
</dbReference>
<feature type="region of interest" description="Disordered" evidence="17">
    <location>
        <begin position="780"/>
        <end position="800"/>
    </location>
</feature>
<dbReference type="EMBL" id="JAFCIX010000152">
    <property type="protein sequence ID" value="KAH6597212.1"/>
    <property type="molecule type" value="Genomic_DNA"/>
</dbReference>
<dbReference type="InterPro" id="IPR043160">
    <property type="entry name" value="Dynein_C_barrel"/>
</dbReference>
<dbReference type="InterPro" id="IPR041228">
    <property type="entry name" value="Dynein_C"/>
</dbReference>
<dbReference type="InterPro" id="IPR027417">
    <property type="entry name" value="P-loop_NTPase"/>
</dbReference>
<dbReference type="Pfam" id="PF12775">
    <property type="entry name" value="AAA_7"/>
    <property type="match status" value="1"/>
</dbReference>
<evidence type="ECO:0000256" key="10">
    <source>
        <dbReference type="ARBA" id="ARBA00023054"/>
    </source>
</evidence>
<evidence type="ECO:0000256" key="5">
    <source>
        <dbReference type="ARBA" id="ARBA00022490"/>
    </source>
</evidence>
<keyword evidence="5" id="KW-0963">Cytoplasm</keyword>
<proteinExistence type="inferred from homology"/>
<evidence type="ECO:0000313" key="20">
    <source>
        <dbReference type="Proteomes" id="UP001648503"/>
    </source>
</evidence>
<feature type="compositionally biased region" description="Basic and acidic residues" evidence="17">
    <location>
        <begin position="7"/>
        <end position="20"/>
    </location>
</feature>
<evidence type="ECO:0000256" key="12">
    <source>
        <dbReference type="ARBA" id="ARBA00023175"/>
    </source>
</evidence>
<dbReference type="Proteomes" id="UP001648503">
    <property type="component" value="Unassembled WGS sequence"/>
</dbReference>
<evidence type="ECO:0000256" key="13">
    <source>
        <dbReference type="ARBA" id="ARBA00023212"/>
    </source>
</evidence>
<keyword evidence="13" id="KW-0206">Cytoskeleton</keyword>
<keyword evidence="8" id="KW-0067">ATP-binding</keyword>
<dbReference type="Gene3D" id="1.20.920.20">
    <property type="match status" value="1"/>
</dbReference>
<evidence type="ECO:0000256" key="4">
    <source>
        <dbReference type="ARBA" id="ARBA00022197"/>
    </source>
</evidence>
<dbReference type="Gene3D" id="6.10.140.1060">
    <property type="match status" value="1"/>
</dbReference>
<evidence type="ECO:0000256" key="1">
    <source>
        <dbReference type="ARBA" id="ARBA00004430"/>
    </source>
</evidence>
<feature type="coiled-coil region" evidence="16">
    <location>
        <begin position="1187"/>
        <end position="1247"/>
    </location>
</feature>
<gene>
    <name evidence="19" type="ORF">BASA50_004564</name>
</gene>
<keyword evidence="6" id="KW-0493">Microtubule</keyword>
<sequence>MQEPDSDELRTSELQQEKHSSVPPLQAFPLVGMKSETERISPRSSIGILRHGTSNSDRPSSGKFPVYRTRDKSGSIGCSELGDKSINELQARLLTVASRNVGPHFELCTKRKSADLVAHSIPISEVSASAQGTRLVSPRGPPRLQPLGTSSTVLSGPQPHIPDSIFTSYRYSEKEKAPLRPIILGANRSVINPARPLSPRHPHKAASTLVHKVTSQEEDIDSDEFKDALIGFQSRIVPPIEVPPNLNSSQKRIRTEVETSDDMHLSTPNIGAMDGAKTISTHWGNPPAMTMASPDIDEEYADMDMDKNDLEGHTPAPVVDTVPGTVLAKGPSEPMHVSKDDPQSPFVFLKFLTEHPHTKEFIYMTPIKTLLKPSHSAFNPYNLQISEFSEINTRSFEGFYTMSSKGVTHFNNLGHGDFTPLQQWTREYHLFHSLLKIPFFSRYRQWKCFTLWKKTVLHTKIQHTKKQLTKNLFIMHPVLRTAILQIQALNAEISLHKRLFSVEHDDNYELREFVRKQKMWIDQVSIVTLRTWGEQIREIVERASLVCLMEKGFDVQASLMENSALKGVTGDVGKLSHERLQSSRNINVSSKSSTNIPMEGFKPLTFTEQAARRSECRRLQRFVKLVDYTVISTLQLLAIQSVQDLLKSTFRGCLDSDVIIDRTGTGTVLVGEAGYTQNTDFNTGIDDKFSTIETGASYATEVSNDAIGVQVGGLVVGAEVTTTRLCECGFEGFSDILSRIVMATAAPPQANLAKKAVAEQNQMIDDDDLTKNRVEPSTQVKVHSSISDSGDKWKGTTETSDPTHPFVALFRTELLIHHDTSKRFYFSPSLQDYLGAVDTILQVYLTTIERVPPITNSIAFLDPANLAGCAYSSMRGLEDVEFGEGPQIGSIVIDGGYFRELCGRIRGVFLGMFSNASKWVGTLETVRTMWIENEGFHGLEDLRQSAGEMSYLLATTAEGTEGSIAGVLLQAKRDQELRVCEQVVPTGTSLPTEINSNDQSQPINILELVSNVSLREDGSKYSPLVDFFDKSLSRFAQQKRTMTDISVRSTINNILIDTNQLKTMLVPSPERCFNEVAHILPGIARNKNELLLTEVQTWVRVLNTQPTHVEGFVEYLGWLEKVRENMPVVNQLEDEVAHLYALLDLYEIKIQPTDLAMFQTLGPSLRSLKDAVEVAIDTREESITRFTIDLEKSMAELLNEVSDIRNRTQDPMVLSSFTTSEVVIKFLEDLRHQLEKVEVLKKRYEQWSELFKRDGAVADIHSGGLPKSTVATENSLDTRVAAQKGSELDETKNEIDLKMTLWISLKEWSLLTESWKTQAFDLLVTEDINTKITGFVKIIYNLDKGLPPNEVVPRLKSLVEEYRAIYPTIVDLRNPSLKQRHWEKIQDAIGKSLVKDEGFTLAKLMDLRVFDFKEEISSISSQADSEAALEEMLARVFKNWSEAEFIVTPYRDNKDVFILGSVEDIQTLLEDSQVIISTIKRSRFIGPIRAEVERWDKQLILFSETLDSWLTCQRNWLYLESIFSSPDIQRQLPDEARMFSQVDRSWKDIMRRVSRNPNAMKSGTLPGLLETLQQNNVLLEQIQKCLEDYLESKRLLFPRFYFLSNDELLEILSQTKNPQAVQPHLSKCFDSIKSLEFSSNDPKSIDIVAMISPEGERVPFLKTIKARGNVEGWLGNIEEAMVAVLRRLIKSSIAEFEDAKRSNWVREHVGQVVITGNQILWCRDVTEALKSSDPGKALLSLKHKCINNLLGVAMLVRSELTKIQRAILGGLITIDVHNRDIVQGLVLGKITGPGDFEWTKQQRYYWDVDSDTCHVKMSTSVFSYGYEYLGCSPRLVITPLTDRCYLTLTGALQLNLGGSPVGPAGTGKTETVKDLAKAMARQCVVFNCSDGLDYKMMGKMFAGLAQSGAWCCFDEFNRIDIEVLSVIAQQLLTIKNAKDMKATKFIFEGREIRLVETCAAFITMNPGYAGRTELPDNLKALFRPIAMMIPDYGLIAEIMLFSEGFENAKPLSGKVVNLYKLCSEQLSQQDHYDFGMRAVKSVLILAGGLKRSFPDLTEDVVLIRSLRDSNLPKFLSEDIGLFKAILQDLFPGVTVSDRDFGDLVTAVKDVMRDRGLDIVDGFVSRVCQLSETMRIRHGVMLVGPTGGGKTTCYEVLQEASGRLHDSYKSNDYQHVKTWVINPKCVDMAELYGEFNLATMEWKDGLIGCIFRAQVSDTSPSEKWTICDGPVDALWIENMNTVLDDNKLLTLINGERIKMSSMMHMLFEVADLAVASPATVSRCGMVYMDPETLNWRSYVKTWIRKLPAHITESLKAHLTLLFDTYVDAGLYFVRHSCKEYIKSVDLNLVSSLCKLIHTYINRTKEIDFNAPEPESKTLFLNIFLFCYIWSIGGNLADGYQDHFDTFMREMLDASPIAEAQIPTSSNVFSYLVDLKTCRFILWDDIVPSFKFSSETPYFDMIVPTSITVKYAYLLEALISNSCPVLFTGNTGVGKSIIIQDLLNRVGRKNKNLNMTLNFSAQTNSAQTQQMVELKLEKKRKNIFGAPVGFNKVVLFVDDLNMPKMDTYGSQPPIELLRQYLGFGGFYDREKLSWKVIQDVDIVAACSPPGGGRNHVTFRFLRHFNILNIPIPSELSLSKIFKSIVEGFLKPFSAEIKSSCEAIVNSAIEIYHRMCTELLPTPAKSHYTFNMRDLSKVVQGMLQARPGSITTKTELVRLFCHESSRVFHDRLIDDVDRQYFNSLLSELSEKNFGIPMSKENFATTPIMFGDFSKRGVASVDRIYCEMVDMKIMTVLLEEYLEEYNVTMNKDLRLIFFMDAKQHITRISRIIRQPRGNALLVGVGGTGKQSLTRLACHISDYACIQIELTRAYGQDEWHEDLKNIYRLAGVEGKNTVFLLSDTQIKQETFLGDINSILNSGEVPNLFENDEREKILGELRPMAREKGLSEDRDSVYQLFISRVRDNLHIVFGTSPVGNTFRTRCRMFPSLVNCCTIDWFDEWPRDALLSVSRRFLEFVDLGSDEMKDKVAGMCVEIHASVGEIAKKFYTELRRRYYTTPTSYLELINLYVSMLQEKRKELGTSRDRLRNGLNKLAETNDLVSNMQVELESLGPELKVRAQDTEALMIKIAKDQETADGVRKIVFEEEAVVRERALQTEVIATEAQRDLDEALPALDAAYKALDGLEKKDIAELKVFSKPPDLVLMVMEAICILFKFKPDWENSKKLLSDPQLMRKMAEYDKDNIPESISKKLKKYIESPNFNPDAVEKVSRACKSICMWAIAMDLYSRVFKEVLPKRKRLEEAQSTLEITKAKLAEKAAALAEVESQLEKLKAKYENSVSSKRLLIDKMEETTRRLSRASKLTLALADEQIRWTDSVERLHLQIDNLVGNIFLSAASVAYFGAFTSSYRTELVQQWVVSCQSAGIPVSANFHLLEHLADPAVVRDWNIQGLPADALSIENGILVTRGRRWPLMIDPQGQANHWIRNMEGPELKTIKLSEPKFLRSLESAIRTGQAVLLEDVGEQLDPALEPLLLKQTTRQGGRILMKLGDSFVEYDRNFKLYITTKLPNPHYLPEVCIKVTVINFIVTKIGLEGQLLADVVRLEKPDLEEQRNSLIVNIARDKRQLKDIEEKILKMLFNSQGNILDDEELINTLNQSKITSAAINERVLQAEQTEQDINMAREKYRPVAIRGSVLYFVISDLTGIDPMYQFSLKYFANLFNNCIIESEKFDDLNKRIQKLCTNTTYETFSNVSRGLFSTHKMLFAFMICVEIMREGGKINDTEWSFFLRGGSLIHSGIPARPNVRWLSPRMWEALCDLANTIPQLEYIIDHITMYPDDWGMLLEADMPFLMHIPGDMTSQLTDIHKLLLIKVFREEKLVLSAIEFIKRNMGEEFVDIPPLDLAKAFKDTTPSSPLIFILSTGSDPVSSLVKFANSSKVAKQDNLHMISLGQGQGPIAEELVKRAMASGDWVFLQNCHLAASWMGRLETLVKECGQPETEINPEFRLFLSSMPSKIFPISVLQEGVKVTNEPPKGLRANLARSFSDISRDIFDDHPPHGVKFRKLLFGVCFFNAIIHERKKFGALGWNITYDWSNSDLEVSITILRNMLQEYKSIPWDALLYLTGEITFGGRVTDDWDRRSLKSILGRFYTPHILDDSYRFSPPGVYYAPADGDLSHFKNYIDGLPFTEESSVFGMHENANISYQMQETRSLIGSILEVQPRLSNVGNGKSAEELVIDIATAILDGWPNTLNFEIPNSRPTSAKPSVVEDTSNSSISEELFRRDKSGRMINSLSTVLLQEAARFNKLNSLIRNSLEGLIKAVKGLIVMSPDFELVFQSLLNNKVPVSWANHAYPSLKQLASWVKDFHCRMDMIKKWAKQGPPKQFWLPGFFFPQGFLTGVMQNHARKYSIPIDTLVFDFKVMDYDESDSHYAPVQSFAVNDGEDGVLVSGLFLEGARWDKEKRLIQDSYPMEMYSIMPPIRLLPTQTAPQKDKSYVCPLYKTSARAGTLSTTGHSTNFVVAIFLPSDKPSDYWVAKGVALLCQLNE</sequence>
<dbReference type="Pfam" id="PF12780">
    <property type="entry name" value="AAA_8"/>
    <property type="match status" value="1"/>
</dbReference>
<dbReference type="Gene3D" id="1.20.1270.280">
    <property type="match status" value="1"/>
</dbReference>
<dbReference type="PANTHER" id="PTHR22878:SF68">
    <property type="entry name" value="DYNEIN HEAVY CHAIN 6, AXONEMAL-LIKE"/>
    <property type="match status" value="1"/>
</dbReference>
<dbReference type="InterPro" id="IPR041466">
    <property type="entry name" value="Dynein_AAA5_ext"/>
</dbReference>
<dbReference type="InterPro" id="IPR041589">
    <property type="entry name" value="DNAH3_AAA_lid_1"/>
</dbReference>
<evidence type="ECO:0000256" key="8">
    <source>
        <dbReference type="ARBA" id="ARBA00022840"/>
    </source>
</evidence>
<dbReference type="InterPro" id="IPR004273">
    <property type="entry name" value="Dynein_heavy_D6_P-loop"/>
</dbReference>
<dbReference type="Gene3D" id="3.10.490.20">
    <property type="match status" value="1"/>
</dbReference>
<dbReference type="Pfam" id="PF18198">
    <property type="entry name" value="AAA_lid_11"/>
    <property type="match status" value="1"/>
</dbReference>
<evidence type="ECO:0000256" key="11">
    <source>
        <dbReference type="ARBA" id="ARBA00023069"/>
    </source>
</evidence>
<dbReference type="Pfam" id="PF12781">
    <property type="entry name" value="AAA_9"/>
    <property type="match status" value="1"/>
</dbReference>
<comment type="subcellular location">
    <subcellularLocation>
        <location evidence="1">Cytoplasm</location>
        <location evidence="1">Cytoskeleton</location>
        <location evidence="1">Cilium axoneme</location>
    </subcellularLocation>
</comment>
<feature type="domain" description="AAA+ ATPase" evidence="18">
    <location>
        <begin position="1857"/>
        <end position="1993"/>
    </location>
</feature>
<keyword evidence="11" id="KW-0969">Cilium</keyword>
<evidence type="ECO:0000256" key="14">
    <source>
        <dbReference type="ARBA" id="ARBA00023273"/>
    </source>
</evidence>
<dbReference type="InterPro" id="IPR024317">
    <property type="entry name" value="Dynein_heavy_chain_D4_dom"/>
</dbReference>
<dbReference type="Gene3D" id="1.10.8.710">
    <property type="match status" value="1"/>
</dbReference>
<reference evidence="19 20" key="1">
    <citation type="submission" date="2021-02" db="EMBL/GenBank/DDBJ databases">
        <title>Variation within the Batrachochytrium salamandrivorans European outbreak.</title>
        <authorList>
            <person name="Kelly M."/>
            <person name="Pasmans F."/>
            <person name="Shea T.P."/>
            <person name="Munoz J.F."/>
            <person name="Carranza S."/>
            <person name="Cuomo C.A."/>
            <person name="Martel A."/>
        </authorList>
    </citation>
    <scope>NUCLEOTIDE SEQUENCE [LARGE SCALE GENOMIC DNA]</scope>
    <source>
        <strain evidence="19 20">AMFP18/2</strain>
    </source>
</reference>
<dbReference type="Gene3D" id="1.20.58.1120">
    <property type="match status" value="1"/>
</dbReference>
<comment type="similarity">
    <text evidence="2">Belongs to the dynein heavy chain family.</text>
</comment>